<evidence type="ECO:0000256" key="3">
    <source>
        <dbReference type="PROSITE-ProRule" id="PRU00023"/>
    </source>
</evidence>
<dbReference type="Gene3D" id="1.25.40.20">
    <property type="entry name" value="Ankyrin repeat-containing domain"/>
    <property type="match status" value="1"/>
</dbReference>
<dbReference type="SUPFAM" id="SSF48403">
    <property type="entry name" value="Ankyrin repeat"/>
    <property type="match status" value="1"/>
</dbReference>
<dbReference type="EMBL" id="CP000471">
    <property type="protein sequence ID" value="ABK44624.1"/>
    <property type="molecule type" value="Genomic_DNA"/>
</dbReference>
<dbReference type="Pfam" id="PF12796">
    <property type="entry name" value="Ank_2"/>
    <property type="match status" value="1"/>
</dbReference>
<dbReference type="PANTHER" id="PTHR24171">
    <property type="entry name" value="ANKYRIN REPEAT DOMAIN-CONTAINING PROTEIN 39-RELATED"/>
    <property type="match status" value="1"/>
</dbReference>
<proteinExistence type="predicted"/>
<dbReference type="HOGENOM" id="CLU_1978837_0_0_5"/>
<dbReference type="RefSeq" id="WP_011713752.1">
    <property type="nucleotide sequence ID" value="NC_008576.1"/>
</dbReference>
<dbReference type="SMART" id="SM00248">
    <property type="entry name" value="ANK"/>
    <property type="match status" value="1"/>
</dbReference>
<dbReference type="PROSITE" id="PS50088">
    <property type="entry name" value="ANK_REPEAT"/>
    <property type="match status" value="1"/>
</dbReference>
<accession>A0L9I1</accession>
<dbReference type="InterPro" id="IPR036770">
    <property type="entry name" value="Ankyrin_rpt-contain_sf"/>
</dbReference>
<evidence type="ECO:0000313" key="5">
    <source>
        <dbReference type="Proteomes" id="UP000002586"/>
    </source>
</evidence>
<reference evidence="5" key="1">
    <citation type="journal article" date="2009" name="Appl. Environ. Microbiol.">
        <title>Complete genome sequence of the chemolithoautotrophic marine magnetotactic coccus strain MC-1.</title>
        <authorList>
            <person name="Schubbe S."/>
            <person name="Williams T.J."/>
            <person name="Xie G."/>
            <person name="Kiss H.E."/>
            <person name="Brettin T.S."/>
            <person name="Martinez D."/>
            <person name="Ross C.A."/>
            <person name="Schuler D."/>
            <person name="Cox B.L."/>
            <person name="Nealson K.H."/>
            <person name="Bazylinski D.A."/>
        </authorList>
    </citation>
    <scope>NUCLEOTIDE SEQUENCE [LARGE SCALE GENOMIC DNA]</scope>
    <source>
        <strain evidence="5">ATCC BAA-1437 / JCM 17883 / MC-1</strain>
    </source>
</reference>
<gene>
    <name evidence="4" type="ordered locus">Mmc1_2123</name>
</gene>
<reference evidence="4 5" key="2">
    <citation type="journal article" date="2012" name="Int. J. Syst. Evol. Microbiol.">
        <title>Magnetococcus marinus gen. nov., sp. nov., a marine, magnetotactic bacterium that represents a novel lineage (Magnetococcaceae fam. nov.; Magnetococcales ord. nov.) at the base of the Alphaproteobacteria.</title>
        <authorList>
            <person name="Bazylinski D.A."/>
            <person name="Williams T.J."/>
            <person name="Lefevre C.T."/>
            <person name="Berg R.J."/>
            <person name="Zhang C.L."/>
            <person name="Bowser S.S."/>
            <person name="Dean A.J."/>
            <person name="Beveridge T.J."/>
        </authorList>
    </citation>
    <scope>NUCLEOTIDE SEQUENCE [LARGE SCALE GENOMIC DNA]</scope>
    <source>
        <strain evidence="5">ATCC BAA-1437 / JCM 17883 / MC-1</strain>
    </source>
</reference>
<name>A0L9I1_MAGMM</name>
<dbReference type="PANTHER" id="PTHR24171:SF9">
    <property type="entry name" value="ANKYRIN REPEAT DOMAIN-CONTAINING PROTEIN 39"/>
    <property type="match status" value="1"/>
</dbReference>
<dbReference type="STRING" id="156889.Mmc1_2123"/>
<keyword evidence="2 3" id="KW-0040">ANK repeat</keyword>
<feature type="repeat" description="ANK" evidence="3">
    <location>
        <begin position="70"/>
        <end position="102"/>
    </location>
</feature>
<dbReference type="Proteomes" id="UP000002586">
    <property type="component" value="Chromosome"/>
</dbReference>
<dbReference type="KEGG" id="mgm:Mmc1_2123"/>
<evidence type="ECO:0000256" key="2">
    <source>
        <dbReference type="ARBA" id="ARBA00023043"/>
    </source>
</evidence>
<sequence length="126" mass="13892" precursor="true">MKRFTGLILIAPGLLLTGMISLPGASLHEQQTKAVTQPVHYDAPNAELRMRQVKYPFVMSDVHDENRDLKGYTDLMWAAENGHATLVAELLAAGADPKATNWWGQSALELARAKGHENVMALLKQE</sequence>
<dbReference type="OrthoDB" id="671583at2"/>
<evidence type="ECO:0000256" key="1">
    <source>
        <dbReference type="ARBA" id="ARBA00022737"/>
    </source>
</evidence>
<protein>
    <submittedName>
        <fullName evidence="4">Ankyrin</fullName>
    </submittedName>
</protein>
<organism evidence="4 5">
    <name type="scientific">Magnetococcus marinus (strain ATCC BAA-1437 / JCM 17883 / MC-1)</name>
    <dbReference type="NCBI Taxonomy" id="156889"/>
    <lineage>
        <taxon>Bacteria</taxon>
        <taxon>Pseudomonadati</taxon>
        <taxon>Pseudomonadota</taxon>
        <taxon>Magnetococcia</taxon>
        <taxon>Magnetococcales</taxon>
        <taxon>Magnetococcaceae</taxon>
        <taxon>Magnetococcus</taxon>
    </lineage>
</organism>
<evidence type="ECO:0000313" key="4">
    <source>
        <dbReference type="EMBL" id="ABK44624.1"/>
    </source>
</evidence>
<dbReference type="PROSITE" id="PS50297">
    <property type="entry name" value="ANK_REP_REGION"/>
    <property type="match status" value="1"/>
</dbReference>
<dbReference type="AlphaFoldDB" id="A0L9I1"/>
<dbReference type="eggNOG" id="COG0666">
    <property type="taxonomic scope" value="Bacteria"/>
</dbReference>
<keyword evidence="1" id="KW-0677">Repeat</keyword>
<dbReference type="InterPro" id="IPR002110">
    <property type="entry name" value="Ankyrin_rpt"/>
</dbReference>
<keyword evidence="5" id="KW-1185">Reference proteome</keyword>